<accession>D7DRB3</accession>
<dbReference type="KEGG" id="mvo:Mvol_0013"/>
<proteinExistence type="predicted"/>
<gene>
    <name evidence="1" type="ordered locus">Mvol_0013</name>
    <name evidence="2" type="ordered locus">Mvol_0073</name>
</gene>
<dbReference type="HOGENOM" id="CLU_2257418_0_0_2"/>
<keyword evidence="3" id="KW-1185">Reference proteome</keyword>
<dbReference type="STRING" id="456320.Mvol_0013"/>
<dbReference type="EMBL" id="CP002057">
    <property type="protein sequence ID" value="ADI35733.1"/>
    <property type="molecule type" value="Genomic_DNA"/>
</dbReference>
<dbReference type="AlphaFoldDB" id="D7DRB3"/>
<dbReference type="KEGG" id="mvo:Mvol_0073"/>
<name>D7DRB3_METV3</name>
<dbReference type="InParanoid" id="D7DRB3"/>
<reference evidence="1 3" key="1">
    <citation type="submission" date="2010-05" db="EMBL/GenBank/DDBJ databases">
        <title>Complete sequence of Methanococcus voltae A3.</title>
        <authorList>
            <consortium name="US DOE Joint Genome Institute"/>
            <person name="Lucas S."/>
            <person name="Copeland A."/>
            <person name="Lapidus A."/>
            <person name="Cheng J.-F."/>
            <person name="Bruce D."/>
            <person name="Goodwin L."/>
            <person name="Pitluck S."/>
            <person name="Lowry S."/>
            <person name="Clum A."/>
            <person name="Land M."/>
            <person name="Hauser L."/>
            <person name="Kyrpides N."/>
            <person name="Mikhailova N."/>
            <person name="Whitman W.B."/>
            <person name="Woyke T."/>
        </authorList>
    </citation>
    <scope>NUCLEOTIDE SEQUENCE [LARGE SCALE GENOMIC DNA]</scope>
    <source>
        <strain evidence="1">A3</strain>
        <strain evidence="3">ATCC BAA-1334 / A3</strain>
    </source>
</reference>
<dbReference type="Proteomes" id="UP000007722">
    <property type="component" value="Chromosome"/>
</dbReference>
<sequence length="103" mass="10306">MTKTINGINFKAMGIVTISKVVGEQVLTPIIGNGTVKSGLPKILGAVLLAGTKNTYAKYAGTGLAVDGIEDILMGSGILSKLGAVAGAKTTAGTGNTNNIDIM</sequence>
<evidence type="ECO:0000313" key="3">
    <source>
        <dbReference type="Proteomes" id="UP000007722"/>
    </source>
</evidence>
<dbReference type="EMBL" id="CP002057">
    <property type="protein sequence ID" value="ADI35673.1"/>
    <property type="molecule type" value="Genomic_DNA"/>
</dbReference>
<evidence type="ECO:0000313" key="2">
    <source>
        <dbReference type="EMBL" id="ADI35733.1"/>
    </source>
</evidence>
<organism evidence="1 3">
    <name type="scientific">Methanococcus voltae (strain ATCC BAA-1334 / A3)</name>
    <dbReference type="NCBI Taxonomy" id="456320"/>
    <lineage>
        <taxon>Archaea</taxon>
        <taxon>Methanobacteriati</taxon>
        <taxon>Methanobacteriota</taxon>
        <taxon>Methanomada group</taxon>
        <taxon>Methanococci</taxon>
        <taxon>Methanococcales</taxon>
        <taxon>Methanococcaceae</taxon>
        <taxon>Methanococcus</taxon>
    </lineage>
</organism>
<protein>
    <submittedName>
        <fullName evidence="1">Uncharacterized protein</fullName>
    </submittedName>
</protein>
<evidence type="ECO:0000313" key="1">
    <source>
        <dbReference type="EMBL" id="ADI35673.1"/>
    </source>
</evidence>